<feature type="domain" description="Rhamnogalacturonase A/B/Epimerase-like pectate lyase" evidence="4">
    <location>
        <begin position="287"/>
        <end position="352"/>
    </location>
</feature>
<keyword evidence="3" id="KW-0732">Signal</keyword>
<keyword evidence="6" id="KW-1185">Reference proteome</keyword>
<dbReference type="Proteomes" id="UP000076532">
    <property type="component" value="Unassembled WGS sequence"/>
</dbReference>
<dbReference type="InterPro" id="IPR011050">
    <property type="entry name" value="Pectin_lyase_fold/virulence"/>
</dbReference>
<gene>
    <name evidence="5" type="ORF">FIBSPDRAFT_1016953</name>
</gene>
<reference evidence="5 6" key="1">
    <citation type="journal article" date="2016" name="Mol. Biol. Evol.">
        <title>Comparative Genomics of Early-Diverging Mushroom-Forming Fungi Provides Insights into the Origins of Lignocellulose Decay Capabilities.</title>
        <authorList>
            <person name="Nagy L.G."/>
            <person name="Riley R."/>
            <person name="Tritt A."/>
            <person name="Adam C."/>
            <person name="Daum C."/>
            <person name="Floudas D."/>
            <person name="Sun H."/>
            <person name="Yadav J.S."/>
            <person name="Pangilinan J."/>
            <person name="Larsson K.H."/>
            <person name="Matsuura K."/>
            <person name="Barry K."/>
            <person name="Labutti K."/>
            <person name="Kuo R."/>
            <person name="Ohm R.A."/>
            <person name="Bhattacharya S.S."/>
            <person name="Shirouzu T."/>
            <person name="Yoshinaga Y."/>
            <person name="Martin F.M."/>
            <person name="Grigoriev I.V."/>
            <person name="Hibbett D.S."/>
        </authorList>
    </citation>
    <scope>NUCLEOTIDE SEQUENCE [LARGE SCALE GENOMIC DNA]</scope>
    <source>
        <strain evidence="5 6">CBS 109695</strain>
    </source>
</reference>
<name>A0A166L691_9AGAM</name>
<dbReference type="SUPFAM" id="SSF51126">
    <property type="entry name" value="Pectin lyase-like"/>
    <property type="match status" value="1"/>
</dbReference>
<sequence>MSASDRQITGFALRLVWVTGAIQASYCATQMADTFALPVARFSQYLHIITVAEAHAFIHETFTTLACTFGFLPLAWSSVPDPIVGAVSGAIGLRVLFLWQREDSTISQGWNAAVIAWALFAWLAIFLQQNGFLSRSPYEEVMDEISADLEKIAELALQHPDSNIRAVNGVEYAFTSEGWVATNRTGGKLTRQAVEALDYEYEFAEAATVVSTGEQLSIPVQRHRNRARPTATFLGYFRGITRALEQRDLVYLQAEYRQLVHTESGYESTGAWPPLTPTRALSTYTVFRNVMTDYGAKVDGVTDRTAAINTAIANGSRCFGGAAQWSSFTITPALDCFPSGTCLVSTPVKPYYFGFAAIDADVHILCSSSGTEWYTRTRTTSTTTSLASSLVLNNIKLSNVTSAVAAADGTIALRGSDADPTADSWSQGNVCTGTDGTAAFTQGALANPAKAAPFLDSPAASSAAAPPNTARTLPATPAVPSLKARRAMEGMVGGGGGGSQSRRAKLANQKQKRLAALALLSREQLGHLHLRRRHYSIFRNYAQTCLDTINCQSAIISTDSASSNNLFSAATMTSHHRHHSLSIAGDQGAMDSSQRIPLYSR</sequence>
<evidence type="ECO:0000313" key="5">
    <source>
        <dbReference type="EMBL" id="KZP22614.1"/>
    </source>
</evidence>
<organism evidence="5 6">
    <name type="scientific">Athelia psychrophila</name>
    <dbReference type="NCBI Taxonomy" id="1759441"/>
    <lineage>
        <taxon>Eukaryota</taxon>
        <taxon>Fungi</taxon>
        <taxon>Dikarya</taxon>
        <taxon>Basidiomycota</taxon>
        <taxon>Agaricomycotina</taxon>
        <taxon>Agaricomycetes</taxon>
        <taxon>Agaricomycetidae</taxon>
        <taxon>Atheliales</taxon>
        <taxon>Atheliaceae</taxon>
        <taxon>Athelia</taxon>
    </lineage>
</organism>
<evidence type="ECO:0000256" key="2">
    <source>
        <dbReference type="SAM" id="Phobius"/>
    </source>
</evidence>
<feature type="region of interest" description="Disordered" evidence="1">
    <location>
        <begin position="578"/>
        <end position="601"/>
    </location>
</feature>
<feature type="transmembrane region" description="Helical" evidence="2">
    <location>
        <begin position="79"/>
        <end position="97"/>
    </location>
</feature>
<evidence type="ECO:0000256" key="3">
    <source>
        <dbReference type="SAM" id="SignalP"/>
    </source>
</evidence>
<dbReference type="Pfam" id="PF12708">
    <property type="entry name" value="Pect-lyase_RHGA_epim"/>
    <property type="match status" value="1"/>
</dbReference>
<feature type="chain" id="PRO_5007876650" evidence="3">
    <location>
        <begin position="28"/>
        <end position="601"/>
    </location>
</feature>
<feature type="compositionally biased region" description="Low complexity" evidence="1">
    <location>
        <begin position="457"/>
        <end position="467"/>
    </location>
</feature>
<keyword evidence="5" id="KW-0378">Hydrolase</keyword>
<dbReference type="InterPro" id="IPR024535">
    <property type="entry name" value="RHGA/B-epi-like_pectate_lyase"/>
</dbReference>
<evidence type="ECO:0000256" key="1">
    <source>
        <dbReference type="SAM" id="MobiDB-lite"/>
    </source>
</evidence>
<accession>A0A166L691</accession>
<dbReference type="AlphaFoldDB" id="A0A166L691"/>
<dbReference type="GO" id="GO:0016787">
    <property type="term" value="F:hydrolase activity"/>
    <property type="evidence" value="ECO:0007669"/>
    <property type="project" value="UniProtKB-KW"/>
</dbReference>
<dbReference type="InterPro" id="IPR012334">
    <property type="entry name" value="Pectin_lyas_fold"/>
</dbReference>
<keyword evidence="2" id="KW-1133">Transmembrane helix</keyword>
<dbReference type="EMBL" id="KV417538">
    <property type="protein sequence ID" value="KZP22614.1"/>
    <property type="molecule type" value="Genomic_DNA"/>
</dbReference>
<dbReference type="Gene3D" id="2.160.20.10">
    <property type="entry name" value="Single-stranded right-handed beta-helix, Pectin lyase-like"/>
    <property type="match status" value="2"/>
</dbReference>
<feature type="transmembrane region" description="Helical" evidence="2">
    <location>
        <begin position="109"/>
        <end position="127"/>
    </location>
</feature>
<dbReference type="STRING" id="436010.A0A166L691"/>
<evidence type="ECO:0000313" key="6">
    <source>
        <dbReference type="Proteomes" id="UP000076532"/>
    </source>
</evidence>
<keyword evidence="2" id="KW-0472">Membrane</keyword>
<feature type="region of interest" description="Disordered" evidence="1">
    <location>
        <begin position="457"/>
        <end position="481"/>
    </location>
</feature>
<proteinExistence type="predicted"/>
<feature type="signal peptide" evidence="3">
    <location>
        <begin position="1"/>
        <end position="27"/>
    </location>
</feature>
<protein>
    <submittedName>
        <fullName evidence="5">Glycoside hydrolase family 55 protein</fullName>
    </submittedName>
</protein>
<evidence type="ECO:0000259" key="4">
    <source>
        <dbReference type="Pfam" id="PF12708"/>
    </source>
</evidence>
<keyword evidence="2" id="KW-0812">Transmembrane</keyword>